<evidence type="ECO:0000313" key="3">
    <source>
        <dbReference type="Proteomes" id="UP001497744"/>
    </source>
</evidence>
<dbReference type="AlphaFoldDB" id="A0AAV4LMS1"/>
<feature type="region of interest" description="Disordered" evidence="1">
    <location>
        <begin position="28"/>
        <end position="69"/>
    </location>
</feature>
<feature type="compositionally biased region" description="Basic and acidic residues" evidence="1">
    <location>
        <begin position="32"/>
        <end position="52"/>
    </location>
</feature>
<keyword evidence="3" id="KW-1185">Reference proteome</keyword>
<sequence length="182" mass="19582">MSGAVHPRGSAPGSTATFRISAVSFTYSNPTSEHRHNDGRWYEVQPHPEGKPRVNLPVPHQRGRAGLPEELEDSCASRHQRAQPARDDGHEVAEVSQLRGGALQLAAPVLRADGPGPRVPSHVLVPAPDRVPGHALQEARVEGAPEGGGCLNSRHESFATLFLRRAVVCSVVFALVVCVWFC</sequence>
<gene>
    <name evidence="2" type="ORF">BcabD6B2_05490</name>
</gene>
<name>A0AAV4LMS1_BABCB</name>
<accession>A0AAV4LMS1</accession>
<reference evidence="2 3" key="1">
    <citation type="submission" date="2021-06" db="EMBL/GenBank/DDBJ databases">
        <title>Genome sequence of Babesia caballi.</title>
        <authorList>
            <person name="Yamagishi J."/>
            <person name="Kidaka T."/>
            <person name="Ochi A."/>
        </authorList>
    </citation>
    <scope>NUCLEOTIDE SEQUENCE [LARGE SCALE GENOMIC DNA]</scope>
    <source>
        <strain evidence="2">USDA-D6B2</strain>
    </source>
</reference>
<dbReference type="EMBL" id="BPLF01000001">
    <property type="protein sequence ID" value="GIX61114.1"/>
    <property type="molecule type" value="Genomic_DNA"/>
</dbReference>
<organism evidence="2 3">
    <name type="scientific">Babesia caballi</name>
    <dbReference type="NCBI Taxonomy" id="5871"/>
    <lineage>
        <taxon>Eukaryota</taxon>
        <taxon>Sar</taxon>
        <taxon>Alveolata</taxon>
        <taxon>Apicomplexa</taxon>
        <taxon>Aconoidasida</taxon>
        <taxon>Piroplasmida</taxon>
        <taxon>Babesiidae</taxon>
        <taxon>Babesia</taxon>
    </lineage>
</organism>
<dbReference type="Proteomes" id="UP001497744">
    <property type="component" value="Unassembled WGS sequence"/>
</dbReference>
<evidence type="ECO:0000256" key="1">
    <source>
        <dbReference type="SAM" id="MobiDB-lite"/>
    </source>
</evidence>
<dbReference type="GeneID" id="94192597"/>
<evidence type="ECO:0000313" key="2">
    <source>
        <dbReference type="EMBL" id="GIX61114.1"/>
    </source>
</evidence>
<protein>
    <submittedName>
        <fullName evidence="2">DUF4157 domain-containing protein</fullName>
    </submittedName>
</protein>
<comment type="caution">
    <text evidence="2">The sequence shown here is derived from an EMBL/GenBank/DDBJ whole genome shotgun (WGS) entry which is preliminary data.</text>
</comment>
<proteinExistence type="predicted"/>
<dbReference type="RefSeq" id="XP_067713185.1">
    <property type="nucleotide sequence ID" value="XM_067857084.1"/>
</dbReference>